<evidence type="ECO:0000256" key="9">
    <source>
        <dbReference type="ARBA" id="ARBA00023316"/>
    </source>
</evidence>
<dbReference type="GO" id="GO:0008360">
    <property type="term" value="P:regulation of cell shape"/>
    <property type="evidence" value="ECO:0007669"/>
    <property type="project" value="UniProtKB-KW"/>
</dbReference>
<dbReference type="UniPathway" id="UPA00219"/>
<evidence type="ECO:0000256" key="2">
    <source>
        <dbReference type="ARBA" id="ARBA00022598"/>
    </source>
</evidence>
<dbReference type="InterPro" id="IPR051046">
    <property type="entry name" value="MurCDEF_CellWall_CoF430Synth"/>
</dbReference>
<dbReference type="InterPro" id="IPR000713">
    <property type="entry name" value="Mur_ligase_N"/>
</dbReference>
<evidence type="ECO:0000256" key="6">
    <source>
        <dbReference type="ARBA" id="ARBA00022960"/>
    </source>
</evidence>
<dbReference type="OrthoDB" id="9801978at2"/>
<evidence type="ECO:0000256" key="3">
    <source>
        <dbReference type="ARBA" id="ARBA00022618"/>
    </source>
</evidence>
<dbReference type="InterPro" id="IPR005863">
    <property type="entry name" value="UDP-N-AcMur_synth"/>
</dbReference>
<evidence type="ECO:0000256" key="1">
    <source>
        <dbReference type="ARBA" id="ARBA00022490"/>
    </source>
</evidence>
<dbReference type="InterPro" id="IPR035911">
    <property type="entry name" value="MurE/MurF_N"/>
</dbReference>
<evidence type="ECO:0000259" key="13">
    <source>
        <dbReference type="Pfam" id="PF02875"/>
    </source>
</evidence>
<dbReference type="AlphaFoldDB" id="A0A455TA34"/>
<organism evidence="15 16">
    <name type="scientific">Buchnera aphidicola</name>
    <name type="common">Nipponaphis monzeni</name>
    <dbReference type="NCBI Taxonomy" id="2495405"/>
    <lineage>
        <taxon>Bacteria</taxon>
        <taxon>Pseudomonadati</taxon>
        <taxon>Pseudomonadota</taxon>
        <taxon>Gammaproteobacteria</taxon>
        <taxon>Enterobacterales</taxon>
        <taxon>Erwiniaceae</taxon>
        <taxon>Buchnera</taxon>
    </lineage>
</organism>
<keyword evidence="3 10" id="KW-0132">Cell division</keyword>
<sequence>MIKTSLKNISKITNGLFVHKICTTIEKIEIDSRKITSKCLFVAIIGKKLNGHNFFQEAINKGCVALLVQYKLPIIFPQIIVKNTTTALGQIAHWNRIQTNPLVIAITGSLGKTSVKEMTASIFSQYNKTLYTKHNFNNFIGVPLTLLRLKKSHRFAIIEIGGNSPGEISYLSKIVQPYIVLINNIYPVHLEGFHSLLGIAKAKQEIFSGLSQKGIVIINADSNNLKLWKKSIRNIKCYFFSIKKNNIFATHIKIYPNHSSFIAHTPFFKKILINLPIPGYHNVYNALASIAIATAAHVPVNKIIKGLSIINTPSKRLEFIQLNKYITIIDDSYNSSNNSILSAIQVLERMDGYKILILGDIKELGRNTISYHLNVRNMICHAKINKIYSVGYYSKLITDNLIQGKHFNHPFIMLPYLQKKIHHIKKNTFILFKSSRNHQLDTVINLLLKR</sequence>
<comment type="similarity">
    <text evidence="10">Belongs to the MurCDEF family. MurF subfamily.</text>
</comment>
<dbReference type="Gene3D" id="3.40.1390.10">
    <property type="entry name" value="MurE/MurF, N-terminal domain"/>
    <property type="match status" value="1"/>
</dbReference>
<comment type="subcellular location">
    <subcellularLocation>
        <location evidence="10 11">Cytoplasm</location>
    </subcellularLocation>
</comment>
<dbReference type="Pfam" id="PF08245">
    <property type="entry name" value="Mur_ligase_M"/>
    <property type="match status" value="1"/>
</dbReference>
<evidence type="ECO:0000256" key="8">
    <source>
        <dbReference type="ARBA" id="ARBA00023306"/>
    </source>
</evidence>
<feature type="domain" description="Mur ligase C-terminal" evidence="13">
    <location>
        <begin position="316"/>
        <end position="435"/>
    </location>
</feature>
<dbReference type="InterPro" id="IPR036565">
    <property type="entry name" value="Mur-like_cat_sf"/>
</dbReference>
<reference evidence="15 16" key="1">
    <citation type="journal article" date="2019" name="Proc. Natl. Acad. Sci. U.S.A.">
        <title>Exaggeration and cooption of innate immunity for social defense.</title>
        <authorList>
            <person name="Kutsukake M."/>
            <person name="Moriyama M."/>
            <person name="Shigenobu S."/>
            <person name="Meng X.-Y."/>
            <person name="Nikoh N."/>
            <person name="Noda C."/>
            <person name="Kobayashi S."/>
            <person name="Fukatsu T."/>
        </authorList>
    </citation>
    <scope>NUCLEOTIDE SEQUENCE [LARGE SCALE GENOMIC DNA]</scope>
    <source>
        <strain evidence="15 16">Nmo</strain>
    </source>
</reference>
<evidence type="ECO:0000259" key="12">
    <source>
        <dbReference type="Pfam" id="PF01225"/>
    </source>
</evidence>
<comment type="pathway">
    <text evidence="10 11">Cell wall biogenesis; peptidoglycan biosynthesis.</text>
</comment>
<proteinExistence type="inferred from homology"/>
<evidence type="ECO:0000256" key="10">
    <source>
        <dbReference type="HAMAP-Rule" id="MF_02019"/>
    </source>
</evidence>
<dbReference type="SUPFAM" id="SSF63418">
    <property type="entry name" value="MurE/MurF N-terminal domain"/>
    <property type="match status" value="1"/>
</dbReference>
<evidence type="ECO:0000259" key="14">
    <source>
        <dbReference type="Pfam" id="PF08245"/>
    </source>
</evidence>
<dbReference type="GO" id="GO:0005524">
    <property type="term" value="F:ATP binding"/>
    <property type="evidence" value="ECO:0007669"/>
    <property type="project" value="UniProtKB-UniRule"/>
</dbReference>
<dbReference type="Gene3D" id="3.90.190.20">
    <property type="entry name" value="Mur ligase, C-terminal domain"/>
    <property type="match status" value="1"/>
</dbReference>
<dbReference type="GO" id="GO:0071555">
    <property type="term" value="P:cell wall organization"/>
    <property type="evidence" value="ECO:0007669"/>
    <property type="project" value="UniProtKB-KW"/>
</dbReference>
<dbReference type="HAMAP" id="MF_02019">
    <property type="entry name" value="MurF"/>
    <property type="match status" value="1"/>
</dbReference>
<dbReference type="NCBIfam" id="TIGR01143">
    <property type="entry name" value="murF"/>
    <property type="match status" value="1"/>
</dbReference>
<dbReference type="EC" id="6.3.2.10" evidence="10 11"/>
<feature type="domain" description="Mur ligase central" evidence="14">
    <location>
        <begin position="106"/>
        <end position="293"/>
    </location>
</feature>
<accession>A0A455TA34</accession>
<dbReference type="Proteomes" id="UP000317544">
    <property type="component" value="Chromosome"/>
</dbReference>
<evidence type="ECO:0000256" key="11">
    <source>
        <dbReference type="RuleBase" id="RU004136"/>
    </source>
</evidence>
<dbReference type="PANTHER" id="PTHR43024">
    <property type="entry name" value="UDP-N-ACETYLMURAMOYL-TRIPEPTIDE--D-ALANYL-D-ALANINE LIGASE"/>
    <property type="match status" value="1"/>
</dbReference>
<keyword evidence="7 10" id="KW-0573">Peptidoglycan synthesis</keyword>
<keyword evidence="6 10" id="KW-0133">Cell shape</keyword>
<gene>
    <name evidence="10 15" type="primary">murF</name>
    <name evidence="15" type="ORF">BUCNMO173</name>
</gene>
<evidence type="ECO:0000313" key="15">
    <source>
        <dbReference type="EMBL" id="BBI01188.1"/>
    </source>
</evidence>
<dbReference type="Pfam" id="PF01225">
    <property type="entry name" value="Mur_ligase"/>
    <property type="match status" value="1"/>
</dbReference>
<dbReference type="InterPro" id="IPR013221">
    <property type="entry name" value="Mur_ligase_cen"/>
</dbReference>
<keyword evidence="1 10" id="KW-0963">Cytoplasm</keyword>
<dbReference type="PANTHER" id="PTHR43024:SF1">
    <property type="entry name" value="UDP-N-ACETYLMURAMOYL-TRIPEPTIDE--D-ALANYL-D-ALANINE LIGASE"/>
    <property type="match status" value="1"/>
</dbReference>
<evidence type="ECO:0000256" key="4">
    <source>
        <dbReference type="ARBA" id="ARBA00022741"/>
    </source>
</evidence>
<feature type="domain" description="Mur ligase N-terminal catalytic" evidence="12">
    <location>
        <begin position="25"/>
        <end position="71"/>
    </location>
</feature>
<keyword evidence="5 10" id="KW-0067">ATP-binding</keyword>
<evidence type="ECO:0000313" key="16">
    <source>
        <dbReference type="Proteomes" id="UP000317544"/>
    </source>
</evidence>
<comment type="function">
    <text evidence="10 11">Involved in cell wall formation. Catalyzes the final step in the synthesis of UDP-N-acetylmuramoyl-pentapeptide, the precursor of murein.</text>
</comment>
<keyword evidence="8 10" id="KW-0131">Cell cycle</keyword>
<comment type="catalytic activity">
    <reaction evidence="10 11">
        <text>D-alanyl-D-alanine + UDP-N-acetyl-alpha-D-muramoyl-L-alanyl-gamma-D-glutamyl-meso-2,6-diaminopimelate + ATP = UDP-N-acetyl-alpha-D-muramoyl-L-alanyl-gamma-D-glutamyl-meso-2,6-diaminopimeloyl-D-alanyl-D-alanine + ADP + phosphate + H(+)</text>
        <dbReference type="Rhea" id="RHEA:28374"/>
        <dbReference type="ChEBI" id="CHEBI:15378"/>
        <dbReference type="ChEBI" id="CHEBI:30616"/>
        <dbReference type="ChEBI" id="CHEBI:43474"/>
        <dbReference type="ChEBI" id="CHEBI:57822"/>
        <dbReference type="ChEBI" id="CHEBI:61386"/>
        <dbReference type="ChEBI" id="CHEBI:83905"/>
        <dbReference type="ChEBI" id="CHEBI:456216"/>
        <dbReference type="EC" id="6.3.2.10"/>
    </reaction>
</comment>
<dbReference type="InterPro" id="IPR036615">
    <property type="entry name" value="Mur_ligase_C_dom_sf"/>
</dbReference>
<keyword evidence="9 10" id="KW-0961">Cell wall biogenesis/degradation</keyword>
<dbReference type="SUPFAM" id="SSF53244">
    <property type="entry name" value="MurD-like peptide ligases, peptide-binding domain"/>
    <property type="match status" value="1"/>
</dbReference>
<keyword evidence="2 10" id="KW-0436">Ligase</keyword>
<dbReference type="Pfam" id="PF02875">
    <property type="entry name" value="Mur_ligase_C"/>
    <property type="match status" value="1"/>
</dbReference>
<name>A0A455TA34_9GAMM</name>
<dbReference type="GO" id="GO:0005737">
    <property type="term" value="C:cytoplasm"/>
    <property type="evidence" value="ECO:0007669"/>
    <property type="project" value="UniProtKB-SubCell"/>
</dbReference>
<dbReference type="Gene3D" id="3.40.1190.10">
    <property type="entry name" value="Mur-like, catalytic domain"/>
    <property type="match status" value="1"/>
</dbReference>
<evidence type="ECO:0000256" key="7">
    <source>
        <dbReference type="ARBA" id="ARBA00022984"/>
    </source>
</evidence>
<protein>
    <recommendedName>
        <fullName evidence="10 11">UDP-N-acetylmuramoyl-tripeptide--D-alanyl-D-alanine ligase</fullName>
        <ecNumber evidence="10 11">6.3.2.10</ecNumber>
    </recommendedName>
    <alternativeName>
        <fullName evidence="10">D-alanyl-D-alanine-adding enzyme</fullName>
    </alternativeName>
</protein>
<dbReference type="GO" id="GO:0008766">
    <property type="term" value="F:UDP-N-acetylmuramoylalanyl-D-glutamyl-2,6-diaminopimelate-D-alanyl-D-alanine ligase activity"/>
    <property type="evidence" value="ECO:0007669"/>
    <property type="project" value="RHEA"/>
</dbReference>
<evidence type="ECO:0000256" key="5">
    <source>
        <dbReference type="ARBA" id="ARBA00022840"/>
    </source>
</evidence>
<dbReference type="EMBL" id="AP019379">
    <property type="protein sequence ID" value="BBI01188.1"/>
    <property type="molecule type" value="Genomic_DNA"/>
</dbReference>
<keyword evidence="16" id="KW-1185">Reference proteome</keyword>
<dbReference type="GO" id="GO:0047480">
    <property type="term" value="F:UDP-N-acetylmuramoyl-tripeptide-D-alanyl-D-alanine ligase activity"/>
    <property type="evidence" value="ECO:0007669"/>
    <property type="project" value="UniProtKB-UniRule"/>
</dbReference>
<dbReference type="RefSeq" id="WP_158344761.1">
    <property type="nucleotide sequence ID" value="NZ_AP019379.1"/>
</dbReference>
<dbReference type="SUPFAM" id="SSF53623">
    <property type="entry name" value="MurD-like peptide ligases, catalytic domain"/>
    <property type="match status" value="1"/>
</dbReference>
<dbReference type="GO" id="GO:0051301">
    <property type="term" value="P:cell division"/>
    <property type="evidence" value="ECO:0007669"/>
    <property type="project" value="UniProtKB-KW"/>
</dbReference>
<dbReference type="GO" id="GO:0009252">
    <property type="term" value="P:peptidoglycan biosynthetic process"/>
    <property type="evidence" value="ECO:0007669"/>
    <property type="project" value="UniProtKB-UniRule"/>
</dbReference>
<keyword evidence="4 10" id="KW-0547">Nucleotide-binding</keyword>
<dbReference type="InterPro" id="IPR004101">
    <property type="entry name" value="Mur_ligase_C"/>
</dbReference>
<feature type="binding site" evidence="10">
    <location>
        <begin position="108"/>
        <end position="114"/>
    </location>
    <ligand>
        <name>ATP</name>
        <dbReference type="ChEBI" id="CHEBI:30616"/>
    </ligand>
</feature>